<dbReference type="AlphaFoldDB" id="A0A3S8ZS12"/>
<dbReference type="RefSeq" id="WP_125972742.1">
    <property type="nucleotide sequence ID" value="NZ_CP034433.1"/>
</dbReference>
<gene>
    <name evidence="2" type="ORF">EJO50_06955</name>
</gene>
<proteinExistence type="predicted"/>
<keyword evidence="1" id="KW-0472">Membrane</keyword>
<evidence type="ECO:0008006" key="4">
    <source>
        <dbReference type="Google" id="ProtNLM"/>
    </source>
</evidence>
<keyword evidence="1" id="KW-1133">Transmembrane helix</keyword>
<evidence type="ECO:0000313" key="2">
    <source>
        <dbReference type="EMBL" id="AZN36244.1"/>
    </source>
</evidence>
<organism evidence="2 3">
    <name type="scientific">Iodobacter ciconiae</name>
    <dbReference type="NCBI Taxonomy" id="2496266"/>
    <lineage>
        <taxon>Bacteria</taxon>
        <taxon>Pseudomonadati</taxon>
        <taxon>Pseudomonadota</taxon>
        <taxon>Betaproteobacteria</taxon>
        <taxon>Neisseriales</taxon>
        <taxon>Chitinibacteraceae</taxon>
        <taxon>Iodobacter</taxon>
    </lineage>
</organism>
<dbReference type="EMBL" id="CP034433">
    <property type="protein sequence ID" value="AZN36244.1"/>
    <property type="molecule type" value="Genomic_DNA"/>
</dbReference>
<name>A0A3S8ZS12_9NEIS</name>
<dbReference type="PROSITE" id="PS51257">
    <property type="entry name" value="PROKAR_LIPOPROTEIN"/>
    <property type="match status" value="1"/>
</dbReference>
<keyword evidence="1" id="KW-0812">Transmembrane</keyword>
<dbReference type="KEGG" id="iod:EJO50_06955"/>
<dbReference type="Proteomes" id="UP000282438">
    <property type="component" value="Chromosome"/>
</dbReference>
<accession>A0A3S8ZS12</accession>
<feature type="transmembrane region" description="Helical" evidence="1">
    <location>
        <begin position="12"/>
        <end position="44"/>
    </location>
</feature>
<protein>
    <recommendedName>
        <fullName evidence="4">Cobalt transport protein</fullName>
    </recommendedName>
</protein>
<evidence type="ECO:0000313" key="3">
    <source>
        <dbReference type="Proteomes" id="UP000282438"/>
    </source>
</evidence>
<evidence type="ECO:0000256" key="1">
    <source>
        <dbReference type="SAM" id="Phobius"/>
    </source>
</evidence>
<keyword evidence="3" id="KW-1185">Reference proteome</keyword>
<feature type="transmembrane region" description="Helical" evidence="1">
    <location>
        <begin position="56"/>
        <end position="75"/>
    </location>
</feature>
<feature type="transmembrane region" description="Helical" evidence="1">
    <location>
        <begin position="185"/>
        <end position="207"/>
    </location>
</feature>
<sequence length="208" mass="23575">MIRVHSANQIVVWLWVASILQTLQGTPLIVFSAACISLASYVCPDRCWLTLKRTRFLLLAIALVYGWSTPGQYLWVSRWSPTEEGMYWGGLQLVRLLGVLATLQLLLSRLSANRIFSGLYTLFAPLACLGLRRERWALRLSLTMAFSAELLLEQKTLNRESFLLQMAKVEQAGSLHEVSILVESLSFFDLALLWVLFAAVLFTFLMMV</sequence>
<feature type="transmembrane region" description="Helical" evidence="1">
    <location>
        <begin position="87"/>
        <end position="107"/>
    </location>
</feature>
<reference evidence="2 3" key="1">
    <citation type="submission" date="2018-12" db="EMBL/GenBank/DDBJ databases">
        <title>Complete genome sequence of Iodobacter sp. H11R3.</title>
        <authorList>
            <person name="Bae J.-W."/>
        </authorList>
    </citation>
    <scope>NUCLEOTIDE SEQUENCE [LARGE SCALE GENOMIC DNA]</scope>
    <source>
        <strain evidence="2 3">H11R3</strain>
    </source>
</reference>
<dbReference type="OrthoDB" id="5784756at2"/>